<keyword evidence="2" id="KW-0732">Signal</keyword>
<dbReference type="Gene3D" id="3.40.50.150">
    <property type="entry name" value="Vaccinia Virus protein VP39"/>
    <property type="match status" value="1"/>
</dbReference>
<dbReference type="CDD" id="cd02440">
    <property type="entry name" value="AdoMet_MTases"/>
    <property type="match status" value="1"/>
</dbReference>
<keyword evidence="3" id="KW-0489">Methyltransferase</keyword>
<dbReference type="InterPro" id="IPR029063">
    <property type="entry name" value="SAM-dependent_MTases_sf"/>
</dbReference>
<proteinExistence type="predicted"/>
<organism evidence="3 4">
    <name type="scientific">Nannocystis pusilla</name>
    <dbReference type="NCBI Taxonomy" id="889268"/>
    <lineage>
        <taxon>Bacteria</taxon>
        <taxon>Pseudomonadati</taxon>
        <taxon>Myxococcota</taxon>
        <taxon>Polyangia</taxon>
        <taxon>Nannocystales</taxon>
        <taxon>Nannocystaceae</taxon>
        <taxon>Nannocystis</taxon>
    </lineage>
</organism>
<evidence type="ECO:0000256" key="1">
    <source>
        <dbReference type="SAM" id="MobiDB-lite"/>
    </source>
</evidence>
<feature type="signal peptide" evidence="2">
    <location>
        <begin position="1"/>
        <end position="24"/>
    </location>
</feature>
<comment type="caution">
    <text evidence="3">The sequence shown here is derived from an EMBL/GenBank/DDBJ whole genome shotgun (WGS) entry which is preliminary data.</text>
</comment>
<keyword evidence="3" id="KW-0808">Transferase</keyword>
<accession>A0ABS7TR91</accession>
<name>A0ABS7TR91_9BACT</name>
<dbReference type="InterPro" id="IPR016980">
    <property type="entry name" value="S-AdoMet-dep_MeTrfase_Alr7345"/>
</dbReference>
<feature type="chain" id="PRO_5045720552" evidence="2">
    <location>
        <begin position="25"/>
        <end position="268"/>
    </location>
</feature>
<gene>
    <name evidence="3" type="ORF">K7C98_15920</name>
</gene>
<evidence type="ECO:0000256" key="2">
    <source>
        <dbReference type="SAM" id="SignalP"/>
    </source>
</evidence>
<feature type="region of interest" description="Disordered" evidence="1">
    <location>
        <begin position="18"/>
        <end position="44"/>
    </location>
</feature>
<protein>
    <submittedName>
        <fullName evidence="3">SAM-dependent methyltransferase</fullName>
    </submittedName>
</protein>
<dbReference type="GO" id="GO:0032259">
    <property type="term" value="P:methylation"/>
    <property type="evidence" value="ECO:0007669"/>
    <property type="project" value="UniProtKB-KW"/>
</dbReference>
<dbReference type="Proteomes" id="UP001139031">
    <property type="component" value="Unassembled WGS sequence"/>
</dbReference>
<dbReference type="GO" id="GO:0008168">
    <property type="term" value="F:methyltransferase activity"/>
    <property type="evidence" value="ECO:0007669"/>
    <property type="project" value="UniProtKB-KW"/>
</dbReference>
<feature type="compositionally biased region" description="Pro residues" evidence="1">
    <location>
        <begin position="23"/>
        <end position="39"/>
    </location>
</feature>
<evidence type="ECO:0000313" key="4">
    <source>
        <dbReference type="Proteomes" id="UP001139031"/>
    </source>
</evidence>
<dbReference type="PIRSF" id="PIRSF031679">
    <property type="entry name" value="Mtase_Alr7345_prd"/>
    <property type="match status" value="1"/>
</dbReference>
<dbReference type="Pfam" id="PF01135">
    <property type="entry name" value="PCMT"/>
    <property type="match status" value="1"/>
</dbReference>
<evidence type="ECO:0000313" key="3">
    <source>
        <dbReference type="EMBL" id="MBZ5710749.1"/>
    </source>
</evidence>
<dbReference type="SUPFAM" id="SSF53335">
    <property type="entry name" value="S-adenosyl-L-methionine-dependent methyltransferases"/>
    <property type="match status" value="1"/>
</dbReference>
<reference evidence="3" key="1">
    <citation type="submission" date="2021-08" db="EMBL/GenBank/DDBJ databases">
        <authorList>
            <person name="Stevens D.C."/>
        </authorList>
    </citation>
    <scope>NUCLEOTIDE SEQUENCE</scope>
    <source>
        <strain evidence="3">DSM 53165</strain>
    </source>
</reference>
<dbReference type="EMBL" id="JAIRAU010000019">
    <property type="protein sequence ID" value="MBZ5710749.1"/>
    <property type="molecule type" value="Genomic_DNA"/>
</dbReference>
<dbReference type="RefSeq" id="WP_224192519.1">
    <property type="nucleotide sequence ID" value="NZ_JAIRAU010000019.1"/>
</dbReference>
<sequence>MLARRAILLLALTACRPAAEPASAPPSAEPAGAPPPSAAPAPSWQAIVDDPARPAEERALDPGRKPVELLEFLDLRPGTRVADLGAGFGYTTFLLSRAVGPDGVVYAHNNTYARERFLEPKWTERLATPEFRNVVRADREFDDPLPPEATDLDLVINVLFYHDTFWFGTDRARMNQAVFAALRPGGAYVIVDHSAVAGAGGSEAKTLHRVEESTVRAEVEQAGFTLAGSAEFLRNPADTRDWNAAPFAAAERRGTADRFVLKFVKPAG</sequence>
<keyword evidence="4" id="KW-1185">Reference proteome</keyword>